<evidence type="ECO:0000313" key="3">
    <source>
        <dbReference type="Proteomes" id="UP001175271"/>
    </source>
</evidence>
<reference evidence="2" key="1">
    <citation type="submission" date="2023-06" db="EMBL/GenBank/DDBJ databases">
        <title>Genomic analysis of the entomopathogenic nematode Steinernema hermaphroditum.</title>
        <authorList>
            <person name="Schwarz E.M."/>
            <person name="Heppert J.K."/>
            <person name="Baniya A."/>
            <person name="Schwartz H.T."/>
            <person name="Tan C.-H."/>
            <person name="Antoshechkin I."/>
            <person name="Sternberg P.W."/>
            <person name="Goodrich-Blair H."/>
            <person name="Dillman A.R."/>
        </authorList>
    </citation>
    <scope>NUCLEOTIDE SEQUENCE</scope>
    <source>
        <strain evidence="2">PS9179</strain>
        <tissue evidence="2">Whole animal</tissue>
    </source>
</reference>
<dbReference type="Proteomes" id="UP001175271">
    <property type="component" value="Unassembled WGS sequence"/>
</dbReference>
<protein>
    <submittedName>
        <fullName evidence="2">Uncharacterized protein</fullName>
    </submittedName>
</protein>
<proteinExistence type="predicted"/>
<keyword evidence="1" id="KW-0732">Signal</keyword>
<gene>
    <name evidence="2" type="ORF">QR680_015023</name>
</gene>
<sequence length="236" mass="26406">MLLLRITALLFLVASVPIATAFLASAFSSVSGSIGKTENCEDWSEYGPCFSTNDRTFWSRLPRQCYQNRYMQLIVGIGNPVVQKVMDYAELFNKSADACGMCNVQVSCSPRCNYQRGGNSFGVADRVCDLPTERQACAMIPETYDDQTGLCKFWPPRGVSSAEFLGAFVPPNIRDQVWNLNPMNCISIGRKCYCCCAPYRVNPCDAKCTLDPCHNGHAYTTQRILQLREKWLKRSG</sequence>
<evidence type="ECO:0000256" key="1">
    <source>
        <dbReference type="SAM" id="SignalP"/>
    </source>
</evidence>
<accession>A0AA39IAU0</accession>
<dbReference type="PANTHER" id="PTHR37443">
    <property type="entry name" value="PROTEIN CBG09852-RELATED"/>
    <property type="match status" value="1"/>
</dbReference>
<feature type="chain" id="PRO_5041268272" evidence="1">
    <location>
        <begin position="22"/>
        <end position="236"/>
    </location>
</feature>
<keyword evidence="3" id="KW-1185">Reference proteome</keyword>
<dbReference type="PANTHER" id="PTHR37443:SF1">
    <property type="entry name" value="PROTEIN CBG23797"/>
    <property type="match status" value="1"/>
</dbReference>
<organism evidence="2 3">
    <name type="scientific">Steinernema hermaphroditum</name>
    <dbReference type="NCBI Taxonomy" id="289476"/>
    <lineage>
        <taxon>Eukaryota</taxon>
        <taxon>Metazoa</taxon>
        <taxon>Ecdysozoa</taxon>
        <taxon>Nematoda</taxon>
        <taxon>Chromadorea</taxon>
        <taxon>Rhabditida</taxon>
        <taxon>Tylenchina</taxon>
        <taxon>Panagrolaimomorpha</taxon>
        <taxon>Strongyloidoidea</taxon>
        <taxon>Steinernematidae</taxon>
        <taxon>Steinernema</taxon>
    </lineage>
</organism>
<feature type="signal peptide" evidence="1">
    <location>
        <begin position="1"/>
        <end position="21"/>
    </location>
</feature>
<name>A0AA39IAU0_9BILA</name>
<dbReference type="InterPro" id="IPR040271">
    <property type="entry name" value="T19C3.2-like"/>
</dbReference>
<dbReference type="EMBL" id="JAUCMV010000002">
    <property type="protein sequence ID" value="KAK0421015.1"/>
    <property type="molecule type" value="Genomic_DNA"/>
</dbReference>
<comment type="caution">
    <text evidence="2">The sequence shown here is derived from an EMBL/GenBank/DDBJ whole genome shotgun (WGS) entry which is preliminary data.</text>
</comment>
<evidence type="ECO:0000313" key="2">
    <source>
        <dbReference type="EMBL" id="KAK0421015.1"/>
    </source>
</evidence>
<dbReference type="AlphaFoldDB" id="A0AA39IAU0"/>